<dbReference type="EMBL" id="WIGN01000045">
    <property type="protein sequence ID" value="KAF6814251.1"/>
    <property type="molecule type" value="Genomic_DNA"/>
</dbReference>
<accession>A0A8H6JKA4</accession>
<dbReference type="Proteomes" id="UP000652219">
    <property type="component" value="Unassembled WGS sequence"/>
</dbReference>
<sequence>MRDCHSTHTASQGELGGALWLCRLQTAVSLLWEPEAQLAGSNAFASPLAAPPTPLPSAAGPECRPPLPVPGLFPGSRGGGWLRRAGPRLREYGIPPIGVSVSFSPRYSSAVPMSSSMMMAGVTDVCYIIFSSSSFPAVLPARDRLCYRESISATGGQQESSPSVCILESSGGAAAGIRRTKAEHDGDGPLQQQQQLLRRRVRRC</sequence>
<organism evidence="1 2">
    <name type="scientific">Colletotrichum sojae</name>
    <dbReference type="NCBI Taxonomy" id="2175907"/>
    <lineage>
        <taxon>Eukaryota</taxon>
        <taxon>Fungi</taxon>
        <taxon>Dikarya</taxon>
        <taxon>Ascomycota</taxon>
        <taxon>Pezizomycotina</taxon>
        <taxon>Sordariomycetes</taxon>
        <taxon>Hypocreomycetidae</taxon>
        <taxon>Glomerellales</taxon>
        <taxon>Glomerellaceae</taxon>
        <taxon>Colletotrichum</taxon>
        <taxon>Colletotrichum orchidearum species complex</taxon>
    </lineage>
</organism>
<protein>
    <submittedName>
        <fullName evidence="1">Uncharacterized protein</fullName>
    </submittedName>
</protein>
<evidence type="ECO:0000313" key="1">
    <source>
        <dbReference type="EMBL" id="KAF6814251.1"/>
    </source>
</evidence>
<dbReference type="AlphaFoldDB" id="A0A8H6JKA4"/>
<evidence type="ECO:0000313" key="2">
    <source>
        <dbReference type="Proteomes" id="UP000652219"/>
    </source>
</evidence>
<keyword evidence="2" id="KW-1185">Reference proteome</keyword>
<comment type="caution">
    <text evidence="1">The sequence shown here is derived from an EMBL/GenBank/DDBJ whole genome shotgun (WGS) entry which is preliminary data.</text>
</comment>
<name>A0A8H6JKA4_9PEZI</name>
<gene>
    <name evidence="1" type="ORF">CSOJ01_04142</name>
</gene>
<reference evidence="1 2" key="1">
    <citation type="journal article" date="2020" name="Phytopathology">
        <title>Genome Sequence Resources of Colletotrichum truncatum, C. plurivorum, C. musicola, and C. sojae: Four Species Pathogenic to Soybean (Glycine max).</title>
        <authorList>
            <person name="Rogerio F."/>
            <person name="Boufleur T.R."/>
            <person name="Ciampi-Guillardi M."/>
            <person name="Sukno S.A."/>
            <person name="Thon M.R."/>
            <person name="Massola Junior N.S."/>
            <person name="Baroncelli R."/>
        </authorList>
    </citation>
    <scope>NUCLEOTIDE SEQUENCE [LARGE SCALE GENOMIC DNA]</scope>
    <source>
        <strain evidence="1 2">LFN0009</strain>
    </source>
</reference>
<proteinExistence type="predicted"/>